<evidence type="ECO:0000256" key="1">
    <source>
        <dbReference type="SAM" id="MobiDB-lite"/>
    </source>
</evidence>
<reference evidence="2" key="1">
    <citation type="submission" date="2023-03" db="EMBL/GenBank/DDBJ databases">
        <title>Massive genome expansion in bonnet fungi (Mycena s.s.) driven by repeated elements and novel gene families across ecological guilds.</title>
        <authorList>
            <consortium name="Lawrence Berkeley National Laboratory"/>
            <person name="Harder C.B."/>
            <person name="Miyauchi S."/>
            <person name="Viragh M."/>
            <person name="Kuo A."/>
            <person name="Thoen E."/>
            <person name="Andreopoulos B."/>
            <person name="Lu D."/>
            <person name="Skrede I."/>
            <person name="Drula E."/>
            <person name="Henrissat B."/>
            <person name="Morin E."/>
            <person name="Kohler A."/>
            <person name="Barry K."/>
            <person name="LaButti K."/>
            <person name="Morin E."/>
            <person name="Salamov A."/>
            <person name="Lipzen A."/>
            <person name="Mereny Z."/>
            <person name="Hegedus B."/>
            <person name="Baldrian P."/>
            <person name="Stursova M."/>
            <person name="Weitz H."/>
            <person name="Taylor A."/>
            <person name="Grigoriev I.V."/>
            <person name="Nagy L.G."/>
            <person name="Martin F."/>
            <person name="Kauserud H."/>
        </authorList>
    </citation>
    <scope>NUCLEOTIDE SEQUENCE</scope>
    <source>
        <strain evidence="2">CBHHK182m</strain>
    </source>
</reference>
<evidence type="ECO:0000313" key="2">
    <source>
        <dbReference type="EMBL" id="KAJ7721810.1"/>
    </source>
</evidence>
<dbReference type="Proteomes" id="UP001215598">
    <property type="component" value="Unassembled WGS sequence"/>
</dbReference>
<protein>
    <submittedName>
        <fullName evidence="2">Uncharacterized protein</fullName>
    </submittedName>
</protein>
<gene>
    <name evidence="2" type="ORF">B0H16DRAFT_1473703</name>
</gene>
<comment type="caution">
    <text evidence="2">The sequence shown here is derived from an EMBL/GenBank/DDBJ whole genome shotgun (WGS) entry which is preliminary data.</text>
</comment>
<name>A0AAD7MLL3_9AGAR</name>
<feature type="compositionally biased region" description="Basic and acidic residues" evidence="1">
    <location>
        <begin position="55"/>
        <end position="64"/>
    </location>
</feature>
<feature type="compositionally biased region" description="Acidic residues" evidence="1">
    <location>
        <begin position="27"/>
        <end position="45"/>
    </location>
</feature>
<sequence length="141" mass="15626">MSLAIWDIPFFNYAGTQIPHSHMVMEEDWSDDGTDEGETDDEWEDAQSSVEVEQDGDKSTEKFDANMNEGPLNACTEPPEQNTADAREELAHGVDQDPSPAESRAIRTGLGFIHRIIGGLQRGLVTESKDVYTDPISPFLI</sequence>
<evidence type="ECO:0000313" key="3">
    <source>
        <dbReference type="Proteomes" id="UP001215598"/>
    </source>
</evidence>
<proteinExistence type="predicted"/>
<accession>A0AAD7MLL3</accession>
<organism evidence="2 3">
    <name type="scientific">Mycena metata</name>
    <dbReference type="NCBI Taxonomy" id="1033252"/>
    <lineage>
        <taxon>Eukaryota</taxon>
        <taxon>Fungi</taxon>
        <taxon>Dikarya</taxon>
        <taxon>Basidiomycota</taxon>
        <taxon>Agaricomycotina</taxon>
        <taxon>Agaricomycetes</taxon>
        <taxon>Agaricomycetidae</taxon>
        <taxon>Agaricales</taxon>
        <taxon>Marasmiineae</taxon>
        <taxon>Mycenaceae</taxon>
        <taxon>Mycena</taxon>
    </lineage>
</organism>
<dbReference type="EMBL" id="JARKIB010000226">
    <property type="protein sequence ID" value="KAJ7721810.1"/>
    <property type="molecule type" value="Genomic_DNA"/>
</dbReference>
<dbReference type="AlphaFoldDB" id="A0AAD7MLL3"/>
<feature type="compositionally biased region" description="Basic and acidic residues" evidence="1">
    <location>
        <begin position="85"/>
        <end position="95"/>
    </location>
</feature>
<feature type="region of interest" description="Disordered" evidence="1">
    <location>
        <begin position="27"/>
        <end position="106"/>
    </location>
</feature>
<keyword evidence="3" id="KW-1185">Reference proteome</keyword>